<evidence type="ECO:0000313" key="3">
    <source>
        <dbReference type="Proteomes" id="UP000075840"/>
    </source>
</evidence>
<evidence type="ECO:0008006" key="4">
    <source>
        <dbReference type="Google" id="ProtNLM"/>
    </source>
</evidence>
<evidence type="ECO:0000313" key="2">
    <source>
        <dbReference type="EnsemblMetazoa" id="AARA018488-PA"/>
    </source>
</evidence>
<protein>
    <recommendedName>
        <fullName evidence="4">Secreted protein</fullName>
    </recommendedName>
</protein>
<keyword evidence="1" id="KW-0732">Signal</keyword>
<evidence type="ECO:0000256" key="1">
    <source>
        <dbReference type="SAM" id="SignalP"/>
    </source>
</evidence>
<keyword evidence="3" id="KW-1185">Reference proteome</keyword>
<proteinExistence type="predicted"/>
<dbReference type="EnsemblMetazoa" id="AARA018488-RA">
    <property type="protein sequence ID" value="AARA018488-PA"/>
    <property type="gene ID" value="AARA018488"/>
</dbReference>
<dbReference type="EMBL" id="APCN01004567">
    <property type="status" value="NOT_ANNOTATED_CDS"/>
    <property type="molecule type" value="Genomic_DNA"/>
</dbReference>
<name>A0A8W7MTZ3_ANOAR</name>
<reference evidence="2" key="1">
    <citation type="submission" date="2022-08" db="UniProtKB">
        <authorList>
            <consortium name="EnsemblMetazoa"/>
        </authorList>
    </citation>
    <scope>IDENTIFICATION</scope>
    <source>
        <strain evidence="2">Dongola</strain>
    </source>
</reference>
<feature type="signal peptide" evidence="1">
    <location>
        <begin position="1"/>
        <end position="21"/>
    </location>
</feature>
<feature type="chain" id="PRO_5036495396" description="Secreted protein" evidence="1">
    <location>
        <begin position="22"/>
        <end position="110"/>
    </location>
</feature>
<sequence length="110" mass="12355">MSVSFHGHSFLHRFLLYLAQAECVGEQKEKPSTEEETIFGPLKLKLNRAVLDGTVLMEPVQVVSPKSNRPLRQHSCCCSSPVGWIGRFNLAAPPARNVTRLGRRHCSRRS</sequence>
<organism evidence="2 3">
    <name type="scientific">Anopheles arabiensis</name>
    <name type="common">Mosquito</name>
    <dbReference type="NCBI Taxonomy" id="7173"/>
    <lineage>
        <taxon>Eukaryota</taxon>
        <taxon>Metazoa</taxon>
        <taxon>Ecdysozoa</taxon>
        <taxon>Arthropoda</taxon>
        <taxon>Hexapoda</taxon>
        <taxon>Insecta</taxon>
        <taxon>Pterygota</taxon>
        <taxon>Neoptera</taxon>
        <taxon>Endopterygota</taxon>
        <taxon>Diptera</taxon>
        <taxon>Nematocera</taxon>
        <taxon>Culicoidea</taxon>
        <taxon>Culicidae</taxon>
        <taxon>Anophelinae</taxon>
        <taxon>Anopheles</taxon>
    </lineage>
</organism>
<dbReference type="Proteomes" id="UP000075840">
    <property type="component" value="Unassembled WGS sequence"/>
</dbReference>
<dbReference type="AlphaFoldDB" id="A0A8W7MTZ3"/>
<accession>A0A8W7MTZ3</accession>